<sequence length="110" mass="12687">MDIKIINAPMNNIDELCTKSNENMCLVLVVGTIKYDITYKDVHRRNNKLNKKVIREYCVEDIFGFSCCLVVPVGITYGNKYDINCIIEDSITTITNPNTLYLSTNILFYY</sequence>
<proteinExistence type="predicted"/>
<organism evidence="1 2">
    <name type="scientific">Terrisporobacter glycolicus ATCC 14880 = DSM 1288</name>
    <dbReference type="NCBI Taxonomy" id="1121315"/>
    <lineage>
        <taxon>Bacteria</taxon>
        <taxon>Bacillati</taxon>
        <taxon>Bacillota</taxon>
        <taxon>Clostridia</taxon>
        <taxon>Peptostreptococcales</taxon>
        <taxon>Peptostreptococcaceae</taxon>
        <taxon>Terrisporobacter</taxon>
    </lineage>
</organism>
<dbReference type="RefSeq" id="WP_018592264.1">
    <property type="nucleotide sequence ID" value="NZ_CP117523.1"/>
</dbReference>
<accession>A0ABZ2ERJ8</accession>
<dbReference type="EMBL" id="CP117523">
    <property type="protein sequence ID" value="WWD82357.1"/>
    <property type="molecule type" value="Genomic_DNA"/>
</dbReference>
<evidence type="ECO:0000313" key="2">
    <source>
        <dbReference type="Proteomes" id="UP001348492"/>
    </source>
</evidence>
<keyword evidence="2" id="KW-1185">Reference proteome</keyword>
<reference evidence="1 2" key="1">
    <citation type="journal article" date="2023" name="PLoS ONE">
        <title>Genome-based metabolic and phylogenomic analysis of three Terrisporobacter species.</title>
        <authorList>
            <person name="Boer T."/>
            <person name="Bengelsdorf F.R."/>
            <person name="Bomeke M."/>
            <person name="Daniel R."/>
            <person name="Poehlein A."/>
        </authorList>
    </citation>
    <scope>NUCLEOTIDE SEQUENCE [LARGE SCALE GENOMIC DNA]</scope>
    <source>
        <strain evidence="1 2">DSM 1288</strain>
    </source>
</reference>
<name>A0ABZ2ERJ8_9FIRM</name>
<protein>
    <submittedName>
        <fullName evidence="1">Uncharacterized protein</fullName>
    </submittedName>
</protein>
<evidence type="ECO:0000313" key="1">
    <source>
        <dbReference type="EMBL" id="WWD82357.1"/>
    </source>
</evidence>
<gene>
    <name evidence="1" type="ORF">TEGL_07350</name>
</gene>
<dbReference type="Proteomes" id="UP001348492">
    <property type="component" value="Chromosome"/>
</dbReference>